<evidence type="ECO:0000313" key="2">
    <source>
        <dbReference type="EMBL" id="GAA0496967.1"/>
    </source>
</evidence>
<feature type="transmembrane region" description="Helical" evidence="1">
    <location>
        <begin position="12"/>
        <end position="33"/>
    </location>
</feature>
<evidence type="ECO:0000256" key="1">
    <source>
        <dbReference type="SAM" id="Phobius"/>
    </source>
</evidence>
<organism evidence="2 3">
    <name type="scientific">Salinibacillus aidingensis</name>
    <dbReference type="NCBI Taxonomy" id="237684"/>
    <lineage>
        <taxon>Bacteria</taxon>
        <taxon>Bacillati</taxon>
        <taxon>Bacillota</taxon>
        <taxon>Bacilli</taxon>
        <taxon>Bacillales</taxon>
        <taxon>Bacillaceae</taxon>
        <taxon>Salinibacillus</taxon>
    </lineage>
</organism>
<gene>
    <name evidence="2" type="ORF">GCM10008986_24920</name>
</gene>
<keyword evidence="1" id="KW-0812">Transmembrane</keyword>
<dbReference type="Proteomes" id="UP001500880">
    <property type="component" value="Unassembled WGS sequence"/>
</dbReference>
<protein>
    <submittedName>
        <fullName evidence="2">Uncharacterized protein</fullName>
    </submittedName>
</protein>
<comment type="caution">
    <text evidence="2">The sequence shown here is derived from an EMBL/GenBank/DDBJ whole genome shotgun (WGS) entry which is preliminary data.</text>
</comment>
<feature type="transmembrane region" description="Helical" evidence="1">
    <location>
        <begin position="39"/>
        <end position="59"/>
    </location>
</feature>
<dbReference type="RefSeq" id="WP_343841618.1">
    <property type="nucleotide sequence ID" value="NZ_BAAADO010000005.1"/>
</dbReference>
<keyword evidence="1" id="KW-0472">Membrane</keyword>
<keyword evidence="1" id="KW-1133">Transmembrane helix</keyword>
<accession>A0ABN1BFY9</accession>
<reference evidence="2 3" key="1">
    <citation type="journal article" date="2019" name="Int. J. Syst. Evol. Microbiol.">
        <title>The Global Catalogue of Microorganisms (GCM) 10K type strain sequencing project: providing services to taxonomists for standard genome sequencing and annotation.</title>
        <authorList>
            <consortium name="The Broad Institute Genomics Platform"/>
            <consortium name="The Broad Institute Genome Sequencing Center for Infectious Disease"/>
            <person name="Wu L."/>
            <person name="Ma J."/>
        </authorList>
    </citation>
    <scope>NUCLEOTIDE SEQUENCE [LARGE SCALE GENOMIC DNA]</scope>
    <source>
        <strain evidence="2 3">JCM 12389</strain>
    </source>
</reference>
<sequence length="69" mass="7782">MSNKNLNNKIFNVIIAVSSILIICMLITSVIAWKKTADLIFIISGFISILGILFNIHLYSKEKSKNKEL</sequence>
<name>A0ABN1BFY9_9BACI</name>
<evidence type="ECO:0000313" key="3">
    <source>
        <dbReference type="Proteomes" id="UP001500880"/>
    </source>
</evidence>
<proteinExistence type="predicted"/>
<dbReference type="EMBL" id="BAAADO010000005">
    <property type="protein sequence ID" value="GAA0496967.1"/>
    <property type="molecule type" value="Genomic_DNA"/>
</dbReference>
<keyword evidence="3" id="KW-1185">Reference proteome</keyword>